<proteinExistence type="predicted"/>
<protein>
    <submittedName>
        <fullName evidence="3">NAD(P)H-dependent oxidoreductase</fullName>
    </submittedName>
</protein>
<sequence>MRRPSPLSASSAPHPSRTLVVVAHPDLASSRITARLAEAVSGLAHVTVHELGPACRDGRFDVAREQRLLRDHDRVVLQFPWYWYSVPAVLKAWMDQVLTHGFAYGSSGSALRGKTLQLVTSTGGPAESYATVDPTSHFTMTQLLAPLDATARLIGMRLAEPLVLHGARTVSDENLAVHAQRYRALLGSAQRAD</sequence>
<dbReference type="Proteomes" id="UP000758701">
    <property type="component" value="Unassembled WGS sequence"/>
</dbReference>
<keyword evidence="1" id="KW-0560">Oxidoreductase</keyword>
<dbReference type="PANTHER" id="PTHR47307:SF1">
    <property type="entry name" value="GLUTATHIONE-REGULATED POTASSIUM-EFFLUX SYSTEM ANCILLARY PROTEIN KEFG"/>
    <property type="match status" value="1"/>
</dbReference>
<feature type="domain" description="Flavodoxin-like fold" evidence="2">
    <location>
        <begin position="17"/>
        <end position="185"/>
    </location>
</feature>
<dbReference type="InterPro" id="IPR046980">
    <property type="entry name" value="KefG/KefF"/>
</dbReference>
<dbReference type="SUPFAM" id="SSF52218">
    <property type="entry name" value="Flavoproteins"/>
    <property type="match status" value="1"/>
</dbReference>
<comment type="caution">
    <text evidence="3">The sequence shown here is derived from an EMBL/GenBank/DDBJ whole genome shotgun (WGS) entry which is preliminary data.</text>
</comment>
<name>A0ABS7WDC8_STROV</name>
<evidence type="ECO:0000259" key="2">
    <source>
        <dbReference type="Pfam" id="PF02525"/>
    </source>
</evidence>
<dbReference type="EMBL" id="JAHSTP010000017">
    <property type="protein sequence ID" value="MBZ6155508.1"/>
    <property type="molecule type" value="Genomic_DNA"/>
</dbReference>
<keyword evidence="4" id="KW-1185">Reference proteome</keyword>
<dbReference type="RefSeq" id="WP_070389300.1">
    <property type="nucleotide sequence ID" value="NZ_BNEG01000003.1"/>
</dbReference>
<reference evidence="3 4" key="1">
    <citation type="submission" date="2021-06" db="EMBL/GenBank/DDBJ databases">
        <title>Ecological speciation of a Streptomyces species isolated from different habitats and geographic origins.</title>
        <authorList>
            <person name="Wang J."/>
        </authorList>
    </citation>
    <scope>NUCLEOTIDE SEQUENCE [LARGE SCALE GENOMIC DNA]</scope>
    <source>
        <strain evidence="3 4">FXJ8.012</strain>
    </source>
</reference>
<gene>
    <name evidence="3" type="ORF">KVH32_30740</name>
</gene>
<dbReference type="Pfam" id="PF02525">
    <property type="entry name" value="Flavodoxin_2"/>
    <property type="match status" value="1"/>
</dbReference>
<evidence type="ECO:0000313" key="4">
    <source>
        <dbReference type="Proteomes" id="UP000758701"/>
    </source>
</evidence>
<dbReference type="PANTHER" id="PTHR47307">
    <property type="entry name" value="GLUTATHIONE-REGULATED POTASSIUM-EFFLUX SYSTEM ANCILLARY PROTEIN KEFG"/>
    <property type="match status" value="1"/>
</dbReference>
<organism evidence="3 4">
    <name type="scientific">Streptomyces olivaceus</name>
    <dbReference type="NCBI Taxonomy" id="47716"/>
    <lineage>
        <taxon>Bacteria</taxon>
        <taxon>Bacillati</taxon>
        <taxon>Actinomycetota</taxon>
        <taxon>Actinomycetes</taxon>
        <taxon>Kitasatosporales</taxon>
        <taxon>Streptomycetaceae</taxon>
        <taxon>Streptomyces</taxon>
    </lineage>
</organism>
<dbReference type="Gene3D" id="3.40.50.360">
    <property type="match status" value="1"/>
</dbReference>
<accession>A0ABS7WDC8</accession>
<evidence type="ECO:0000313" key="3">
    <source>
        <dbReference type="EMBL" id="MBZ6155508.1"/>
    </source>
</evidence>
<dbReference type="InterPro" id="IPR003680">
    <property type="entry name" value="Flavodoxin_fold"/>
</dbReference>
<dbReference type="InterPro" id="IPR029039">
    <property type="entry name" value="Flavoprotein-like_sf"/>
</dbReference>
<evidence type="ECO:0000256" key="1">
    <source>
        <dbReference type="ARBA" id="ARBA00023002"/>
    </source>
</evidence>